<comment type="similarity">
    <text evidence="1">Belongs to the oxygen-dependent FAD-linked oxidoreductase family.</text>
</comment>
<comment type="caution">
    <text evidence="6">The sequence shown here is derived from an EMBL/GenBank/DDBJ whole genome shotgun (WGS) entry which is preliminary data.</text>
</comment>
<protein>
    <recommendedName>
        <fullName evidence="5">FAD-binding PCMH-type domain-containing protein</fullName>
    </recommendedName>
</protein>
<keyword evidence="2" id="KW-0285">Flavoprotein</keyword>
<dbReference type="InterPro" id="IPR050416">
    <property type="entry name" value="FAD-linked_Oxidoreductase"/>
</dbReference>
<evidence type="ECO:0000256" key="1">
    <source>
        <dbReference type="ARBA" id="ARBA00005466"/>
    </source>
</evidence>
<dbReference type="InterPro" id="IPR006094">
    <property type="entry name" value="Oxid_FAD_bind_N"/>
</dbReference>
<evidence type="ECO:0000313" key="6">
    <source>
        <dbReference type="EMBL" id="KAJ9488930.1"/>
    </source>
</evidence>
<proteinExistence type="inferred from homology"/>
<keyword evidence="4" id="KW-0560">Oxidoreductase</keyword>
<evidence type="ECO:0000259" key="5">
    <source>
        <dbReference type="PROSITE" id="PS51387"/>
    </source>
</evidence>
<dbReference type="InterPro" id="IPR016169">
    <property type="entry name" value="FAD-bd_PCMH_sub2"/>
</dbReference>
<feature type="domain" description="FAD-binding PCMH-type" evidence="5">
    <location>
        <begin position="64"/>
        <end position="235"/>
    </location>
</feature>
<evidence type="ECO:0000313" key="7">
    <source>
        <dbReference type="Proteomes" id="UP001227192"/>
    </source>
</evidence>
<reference evidence="6" key="1">
    <citation type="submission" date="2015-06" db="EMBL/GenBank/DDBJ databases">
        <authorList>
            <person name="Nguyen H."/>
        </authorList>
    </citation>
    <scope>NUCLEOTIDE SEQUENCE</scope>
    <source>
        <strain evidence="6">DAOM 180753</strain>
    </source>
</reference>
<sequence>MKPAFITTLSAIHSASQLGTVEPRQDGTNSSSCIQACSRLIRNTDYRTHFPGNGDLEVWDAKQQEIQSACRVQPTSTDDVADILSVVLDTSCSFAVKSGGHGRYPDDSVSVGGVTIDLQRMKSTEVSTDRKSVRLGAGHVLYSMFSDLERHNLTTVGGRAGDVGIGGFVLGGGFSHLSPQYGLAMDNVFQYEIVLPNATVAIVNERTHPDLYFALRGGMNNFGIVTYFTMRAVEQEQLYSGQKTYKADQRTATTEQAYELTTRWKNDTAMSFYYNFGYNQEVDKYDLSVTQTYAQPMLDPPAFRGLNQIPSESSTLRIDWLTEFSKEVASATPPGGRNLFATVTYSPSAELDREIQDIMAEEIQSVKGAPGFFPNLVIQPLYEGAIRAGKQRGGGAGGTDADGPLTVVLLTVLWNDVADDDAMTTFVNRWVERSEAATRDAGKYHPWRYINYASKEQDPFAGYGEESLQRLRDIQARIDPNGVFSSTGLCRGCLLQQQYQDNQVLSDCKSSCGLSQRTTVGGHVRATKYATRHITLSLVHIASSNLDPLML</sequence>
<dbReference type="InterPro" id="IPR036318">
    <property type="entry name" value="FAD-bd_PCMH-like_sf"/>
</dbReference>
<organism evidence="6 7">
    <name type="scientific">Penicillium thymicola</name>
    <dbReference type="NCBI Taxonomy" id="293382"/>
    <lineage>
        <taxon>Eukaryota</taxon>
        <taxon>Fungi</taxon>
        <taxon>Dikarya</taxon>
        <taxon>Ascomycota</taxon>
        <taxon>Pezizomycotina</taxon>
        <taxon>Eurotiomycetes</taxon>
        <taxon>Eurotiomycetidae</taxon>
        <taxon>Eurotiales</taxon>
        <taxon>Aspergillaceae</taxon>
        <taxon>Penicillium</taxon>
    </lineage>
</organism>
<keyword evidence="7" id="KW-1185">Reference proteome</keyword>
<dbReference type="AlphaFoldDB" id="A0AAI9TLD6"/>
<accession>A0AAI9TLD6</accession>
<dbReference type="PROSITE" id="PS51387">
    <property type="entry name" value="FAD_PCMH"/>
    <property type="match status" value="1"/>
</dbReference>
<dbReference type="Pfam" id="PF01565">
    <property type="entry name" value="FAD_binding_4"/>
    <property type="match status" value="1"/>
</dbReference>
<evidence type="ECO:0000256" key="4">
    <source>
        <dbReference type="ARBA" id="ARBA00023002"/>
    </source>
</evidence>
<gene>
    <name evidence="6" type="ORF">VN97_g4342</name>
</gene>
<reference evidence="6" key="2">
    <citation type="journal article" date="2016" name="Fungal Biol.">
        <title>Ochratoxin A production by Penicillium thymicola.</title>
        <authorList>
            <person name="Nguyen H.D.T."/>
            <person name="McMullin D.R."/>
            <person name="Ponomareva E."/>
            <person name="Riley R."/>
            <person name="Pomraning K.R."/>
            <person name="Baker S.E."/>
            <person name="Seifert K.A."/>
        </authorList>
    </citation>
    <scope>NUCLEOTIDE SEQUENCE</scope>
    <source>
        <strain evidence="6">DAOM 180753</strain>
    </source>
</reference>
<keyword evidence="3" id="KW-0274">FAD</keyword>
<name>A0AAI9TLD6_PENTH</name>
<evidence type="ECO:0000256" key="3">
    <source>
        <dbReference type="ARBA" id="ARBA00022827"/>
    </source>
</evidence>
<dbReference type="PANTHER" id="PTHR42973">
    <property type="entry name" value="BINDING OXIDOREDUCTASE, PUTATIVE (AFU_ORTHOLOGUE AFUA_1G17690)-RELATED"/>
    <property type="match status" value="1"/>
</dbReference>
<dbReference type="GO" id="GO:0016491">
    <property type="term" value="F:oxidoreductase activity"/>
    <property type="evidence" value="ECO:0007669"/>
    <property type="project" value="UniProtKB-KW"/>
</dbReference>
<dbReference type="Gene3D" id="3.30.465.10">
    <property type="match status" value="1"/>
</dbReference>
<dbReference type="EMBL" id="LACB01000100">
    <property type="protein sequence ID" value="KAJ9488930.1"/>
    <property type="molecule type" value="Genomic_DNA"/>
</dbReference>
<dbReference type="GO" id="GO:0071949">
    <property type="term" value="F:FAD binding"/>
    <property type="evidence" value="ECO:0007669"/>
    <property type="project" value="InterPro"/>
</dbReference>
<dbReference type="Proteomes" id="UP001227192">
    <property type="component" value="Unassembled WGS sequence"/>
</dbReference>
<dbReference type="PANTHER" id="PTHR42973:SF22">
    <property type="entry name" value="FAD-BINDING PCMH-TYPE DOMAIN-CONTAINING PROTEIN-RELATED"/>
    <property type="match status" value="1"/>
</dbReference>
<dbReference type="SUPFAM" id="SSF56176">
    <property type="entry name" value="FAD-binding/transporter-associated domain-like"/>
    <property type="match status" value="1"/>
</dbReference>
<dbReference type="InterPro" id="IPR016166">
    <property type="entry name" value="FAD-bd_PCMH"/>
</dbReference>
<evidence type="ECO:0000256" key="2">
    <source>
        <dbReference type="ARBA" id="ARBA00022630"/>
    </source>
</evidence>